<name>A0A139MQG2_9STRE</name>
<dbReference type="SMART" id="SM00530">
    <property type="entry name" value="HTH_XRE"/>
    <property type="match status" value="1"/>
</dbReference>
<dbReference type="GO" id="GO:0003677">
    <property type="term" value="F:DNA binding"/>
    <property type="evidence" value="ECO:0007669"/>
    <property type="project" value="UniProtKB-KW"/>
</dbReference>
<dbReference type="PATRIC" id="fig|315405.11.peg.2120"/>
<dbReference type="EMBL" id="LS483409">
    <property type="protein sequence ID" value="SQG79809.1"/>
    <property type="molecule type" value="Genomic_DNA"/>
</dbReference>
<dbReference type="Pfam" id="PF12674">
    <property type="entry name" value="Zn_ribbon_2"/>
    <property type="match status" value="1"/>
</dbReference>
<dbReference type="PANTHER" id="PTHR46558">
    <property type="entry name" value="TRACRIPTIONAL REGULATORY PROTEIN-RELATED-RELATED"/>
    <property type="match status" value="1"/>
</dbReference>
<keyword evidence="1" id="KW-0238">DNA-binding</keyword>
<dbReference type="SUPFAM" id="SSF47413">
    <property type="entry name" value="lambda repressor-like DNA-binding domains"/>
    <property type="match status" value="1"/>
</dbReference>
<dbReference type="Proteomes" id="UP000070198">
    <property type="component" value="Unassembled WGS sequence"/>
</dbReference>
<dbReference type="InterPro" id="IPR025868">
    <property type="entry name" value="Zn_ribbon_dom_put"/>
</dbReference>
<dbReference type="InterPro" id="IPR001387">
    <property type="entry name" value="Cro/C1-type_HTH"/>
</dbReference>
<evidence type="ECO:0000256" key="1">
    <source>
        <dbReference type="ARBA" id="ARBA00023125"/>
    </source>
</evidence>
<evidence type="ECO:0000313" key="3">
    <source>
        <dbReference type="EMBL" id="KXT65963.1"/>
    </source>
</evidence>
<dbReference type="RefSeq" id="WP_061459089.1">
    <property type="nucleotide sequence ID" value="NZ_KQ968751.1"/>
</dbReference>
<dbReference type="PROSITE" id="PS50943">
    <property type="entry name" value="HTH_CROC1"/>
    <property type="match status" value="1"/>
</dbReference>
<protein>
    <submittedName>
        <fullName evidence="4">Transcriptional regulator</fullName>
    </submittedName>
</protein>
<feature type="domain" description="HTH cro/C1-type" evidence="2">
    <location>
        <begin position="7"/>
        <end position="61"/>
    </location>
</feature>
<evidence type="ECO:0000313" key="5">
    <source>
        <dbReference type="Proteomes" id="UP000070198"/>
    </source>
</evidence>
<organism evidence="3 5">
    <name type="scientific">Streptococcus gallolyticus</name>
    <dbReference type="NCBI Taxonomy" id="315405"/>
    <lineage>
        <taxon>Bacteria</taxon>
        <taxon>Bacillati</taxon>
        <taxon>Bacillota</taxon>
        <taxon>Bacilli</taxon>
        <taxon>Lactobacillales</taxon>
        <taxon>Streptococcaceae</taxon>
        <taxon>Streptococcus</taxon>
    </lineage>
</organism>
<gene>
    <name evidence="4" type="primary">pezA</name>
    <name evidence="4" type="ORF">NCTC13773_01625</name>
    <name evidence="3" type="ORF">SGADD02_01815</name>
</gene>
<evidence type="ECO:0000259" key="2">
    <source>
        <dbReference type="PROSITE" id="PS50943"/>
    </source>
</evidence>
<proteinExistence type="predicted"/>
<dbReference type="AlphaFoldDB" id="A0A139MQG2"/>
<dbReference type="InterPro" id="IPR010982">
    <property type="entry name" value="Lambda_DNA-bd_dom_sf"/>
</dbReference>
<dbReference type="CDD" id="cd00093">
    <property type="entry name" value="HTH_XRE"/>
    <property type="match status" value="1"/>
</dbReference>
<evidence type="ECO:0000313" key="6">
    <source>
        <dbReference type="Proteomes" id="UP000249013"/>
    </source>
</evidence>
<evidence type="ECO:0000313" key="4">
    <source>
        <dbReference type="EMBL" id="SQG79809.1"/>
    </source>
</evidence>
<dbReference type="Pfam" id="PF01381">
    <property type="entry name" value="HTH_3"/>
    <property type="match status" value="1"/>
</dbReference>
<accession>A0A139MQG2</accession>
<reference evidence="3 5" key="1">
    <citation type="submission" date="2016-01" db="EMBL/GenBank/DDBJ databases">
        <title>Highly variable Streptococcus oralis are common among viridans streptococci isolated from primates.</title>
        <authorList>
            <person name="Denapaite D."/>
            <person name="Rieger M."/>
            <person name="Koendgen S."/>
            <person name="Brueckner R."/>
            <person name="Ochigava I."/>
            <person name="Kappeler P."/>
            <person name="Maetz-Rensing K."/>
            <person name="Leendertz F."/>
            <person name="Hakenbeck R."/>
        </authorList>
    </citation>
    <scope>NUCLEOTIDE SEQUENCE [LARGE SCALE GENOMIC DNA]</scope>
    <source>
        <strain evidence="3 5">DD02</strain>
    </source>
</reference>
<sequence>MEIQEVLKNLRDKYQLTQEELAARVLVTRQAVSRWETGETQPNTDTLKLLSKEFNVSINTLLGSPRQLICQCCGMPLTEDEVISRETDGNFNEDYCKWCYADGAFVYTTKDSLLDYLVANMPNPDNLSDEERRLQFDAYLSQLKHWK</sequence>
<reference evidence="4 6" key="2">
    <citation type="submission" date="2018-06" db="EMBL/GenBank/DDBJ databases">
        <authorList>
            <consortium name="Pathogen Informatics"/>
            <person name="Doyle S."/>
        </authorList>
    </citation>
    <scope>NUCLEOTIDE SEQUENCE [LARGE SCALE GENOMIC DNA]</scope>
    <source>
        <strain evidence="4 6">NCTC13773</strain>
    </source>
</reference>
<dbReference type="Proteomes" id="UP000249013">
    <property type="component" value="Chromosome 1"/>
</dbReference>
<dbReference type="EMBL" id="LQOF01000361">
    <property type="protein sequence ID" value="KXT65963.1"/>
    <property type="molecule type" value="Genomic_DNA"/>
</dbReference>
<dbReference type="PANTHER" id="PTHR46558:SF11">
    <property type="entry name" value="HTH-TYPE TRANSCRIPTIONAL REGULATOR XRE"/>
    <property type="match status" value="1"/>
</dbReference>
<dbReference type="Gene3D" id="1.10.260.40">
    <property type="entry name" value="lambda repressor-like DNA-binding domains"/>
    <property type="match status" value="1"/>
</dbReference>